<dbReference type="InterPro" id="IPR001509">
    <property type="entry name" value="Epimerase_deHydtase"/>
</dbReference>
<dbReference type="InterPro" id="IPR016040">
    <property type="entry name" value="NAD(P)-bd_dom"/>
</dbReference>
<dbReference type="Pfam" id="PF01370">
    <property type="entry name" value="Epimerase"/>
    <property type="match status" value="1"/>
</dbReference>
<dbReference type="EMBL" id="WWBZ02000073">
    <property type="protein sequence ID" value="KAF4302070.1"/>
    <property type="molecule type" value="Genomic_DNA"/>
</dbReference>
<sequence length="422" mass="46120">MATKIFLTGATGYIGGHALYTLVSQHQEYEMTVLLRTIPADFSEQYPNVNIVKGDFESAEILSDAASKADIVIHNGNSDHEGAVSALLSGLQRRSTPSYYLHLGGTGIIADVKTGPYGMLNPKVWSDITDIDQLWSMPPGAGHRNTEILIQQTIADHGDKVKTAVICPPDVYGRGSGPGRKSSFYMPLFWEGIQKLGATYYTGEGANKRGYVHIDDVMKVYLRLVESAAQGGKDVDWGLKGYYFTTTQQWSQLEIARAAGKILTAKGLLKSEEPKRLALDDLTGLLDRVGSPIPSLYLFCSNARTVAERAPKVLGYQGDAPTLMETLDRELLTHSNTMSIMQEKFGANIAIATSGTPYWLLYSMLGGTLWTLDFLLHGMTLGTNLRMSAWQPVTTHFYPKAVQGNYYGLVAAAKFVNGDGDL</sequence>
<evidence type="ECO:0000313" key="4">
    <source>
        <dbReference type="Proteomes" id="UP000572817"/>
    </source>
</evidence>
<feature type="domain" description="NAD-dependent epimerase/dehydratase" evidence="1">
    <location>
        <begin position="155"/>
        <end position="233"/>
    </location>
</feature>
<dbReference type="InterPro" id="IPR051783">
    <property type="entry name" value="NAD(P)-dependent_oxidoreduct"/>
</dbReference>
<dbReference type="OrthoDB" id="2130169at2759"/>
<dbReference type="InterPro" id="IPR036291">
    <property type="entry name" value="NAD(P)-bd_dom_sf"/>
</dbReference>
<keyword evidence="4" id="KW-1185">Reference proteome</keyword>
<protein>
    <submittedName>
        <fullName evidence="3">NAD(P)-binding protein</fullName>
    </submittedName>
</protein>
<organism evidence="3 4">
    <name type="scientific">Botryosphaeria dothidea</name>
    <dbReference type="NCBI Taxonomy" id="55169"/>
    <lineage>
        <taxon>Eukaryota</taxon>
        <taxon>Fungi</taxon>
        <taxon>Dikarya</taxon>
        <taxon>Ascomycota</taxon>
        <taxon>Pezizomycotina</taxon>
        <taxon>Dothideomycetes</taxon>
        <taxon>Dothideomycetes incertae sedis</taxon>
        <taxon>Botryosphaeriales</taxon>
        <taxon>Botryosphaeriaceae</taxon>
        <taxon>Botryosphaeria</taxon>
    </lineage>
</organism>
<dbReference type="PANTHER" id="PTHR48079:SF6">
    <property type="entry name" value="NAD(P)-BINDING DOMAIN-CONTAINING PROTEIN-RELATED"/>
    <property type="match status" value="1"/>
</dbReference>
<dbReference type="GO" id="GO:0004029">
    <property type="term" value="F:aldehyde dehydrogenase (NAD+) activity"/>
    <property type="evidence" value="ECO:0007669"/>
    <property type="project" value="TreeGrafter"/>
</dbReference>
<evidence type="ECO:0000313" key="3">
    <source>
        <dbReference type="EMBL" id="KAF4302070.1"/>
    </source>
</evidence>
<evidence type="ECO:0000259" key="2">
    <source>
        <dbReference type="Pfam" id="PF13460"/>
    </source>
</evidence>
<dbReference type="GO" id="GO:0005737">
    <property type="term" value="C:cytoplasm"/>
    <property type="evidence" value="ECO:0007669"/>
    <property type="project" value="TreeGrafter"/>
</dbReference>
<dbReference type="Pfam" id="PF13460">
    <property type="entry name" value="NAD_binding_10"/>
    <property type="match status" value="1"/>
</dbReference>
<name>A0A8H4IJ65_9PEZI</name>
<feature type="domain" description="NAD(P)-binding" evidence="2">
    <location>
        <begin position="9"/>
        <end position="81"/>
    </location>
</feature>
<gene>
    <name evidence="3" type="ORF">GTA08_BOTSDO09578</name>
</gene>
<dbReference type="Gene3D" id="3.40.50.720">
    <property type="entry name" value="NAD(P)-binding Rossmann-like Domain"/>
    <property type="match status" value="1"/>
</dbReference>
<dbReference type="Proteomes" id="UP000572817">
    <property type="component" value="Unassembled WGS sequence"/>
</dbReference>
<evidence type="ECO:0000259" key="1">
    <source>
        <dbReference type="Pfam" id="PF01370"/>
    </source>
</evidence>
<dbReference type="SUPFAM" id="SSF51735">
    <property type="entry name" value="NAD(P)-binding Rossmann-fold domains"/>
    <property type="match status" value="1"/>
</dbReference>
<proteinExistence type="predicted"/>
<dbReference type="AlphaFoldDB" id="A0A8H4IJ65"/>
<dbReference type="PANTHER" id="PTHR48079">
    <property type="entry name" value="PROTEIN YEEZ"/>
    <property type="match status" value="1"/>
</dbReference>
<comment type="caution">
    <text evidence="3">The sequence shown here is derived from an EMBL/GenBank/DDBJ whole genome shotgun (WGS) entry which is preliminary data.</text>
</comment>
<reference evidence="3" key="1">
    <citation type="submission" date="2020-04" db="EMBL/GenBank/DDBJ databases">
        <title>Genome Assembly and Annotation of Botryosphaeria dothidea sdau 11-99, a Latent Pathogen of Apple Fruit Ring Rot in China.</title>
        <authorList>
            <person name="Yu C."/>
            <person name="Diao Y."/>
            <person name="Lu Q."/>
            <person name="Zhao J."/>
            <person name="Cui S."/>
            <person name="Peng C."/>
            <person name="He B."/>
            <person name="Liu H."/>
        </authorList>
    </citation>
    <scope>NUCLEOTIDE SEQUENCE [LARGE SCALE GENOMIC DNA]</scope>
    <source>
        <strain evidence="3">Sdau11-99</strain>
    </source>
</reference>
<accession>A0A8H4IJ65</accession>